<dbReference type="SUPFAM" id="SSF52540">
    <property type="entry name" value="P-loop containing nucleoside triphosphate hydrolases"/>
    <property type="match status" value="1"/>
</dbReference>
<evidence type="ECO:0000256" key="1">
    <source>
        <dbReference type="ARBA" id="ARBA00009776"/>
    </source>
</evidence>
<evidence type="ECO:0000259" key="12">
    <source>
        <dbReference type="Pfam" id="PF02223"/>
    </source>
</evidence>
<dbReference type="RefSeq" id="WP_237966299.1">
    <property type="nucleotide sequence ID" value="NZ_JAKNHQ010000001.1"/>
</dbReference>
<dbReference type="Gene3D" id="3.40.50.300">
    <property type="entry name" value="P-loop containing nucleotide triphosphate hydrolases"/>
    <property type="match status" value="1"/>
</dbReference>
<dbReference type="InterPro" id="IPR039430">
    <property type="entry name" value="Thymidylate_kin-like_dom"/>
</dbReference>
<dbReference type="InterPro" id="IPR018094">
    <property type="entry name" value="Thymidylate_kinase"/>
</dbReference>
<organism evidence="13 14">
    <name type="scientific">Anaeromassilibacillus senegalensis</name>
    <dbReference type="NCBI Taxonomy" id="1673717"/>
    <lineage>
        <taxon>Bacteria</taxon>
        <taxon>Bacillati</taxon>
        <taxon>Bacillota</taxon>
        <taxon>Clostridia</taxon>
        <taxon>Eubacteriales</taxon>
        <taxon>Acutalibacteraceae</taxon>
        <taxon>Anaeromassilibacillus</taxon>
    </lineage>
</organism>
<evidence type="ECO:0000256" key="2">
    <source>
        <dbReference type="ARBA" id="ARBA00012980"/>
    </source>
</evidence>
<comment type="similarity">
    <text evidence="1 10">Belongs to the thymidylate kinase family.</text>
</comment>
<feature type="binding site" evidence="10">
    <location>
        <begin position="12"/>
        <end position="19"/>
    </location>
    <ligand>
        <name>ATP</name>
        <dbReference type="ChEBI" id="CHEBI:30616"/>
    </ligand>
</feature>
<evidence type="ECO:0000256" key="5">
    <source>
        <dbReference type="ARBA" id="ARBA00022727"/>
    </source>
</evidence>
<dbReference type="PANTHER" id="PTHR10344:SF4">
    <property type="entry name" value="UMP-CMP KINASE 2, MITOCHONDRIAL"/>
    <property type="match status" value="1"/>
</dbReference>
<protein>
    <recommendedName>
        <fullName evidence="3 10">Thymidylate kinase</fullName>
        <ecNumber evidence="2 10">2.7.4.9</ecNumber>
    </recommendedName>
    <alternativeName>
        <fullName evidence="10">dTMP kinase</fullName>
    </alternativeName>
</protein>
<evidence type="ECO:0000256" key="4">
    <source>
        <dbReference type="ARBA" id="ARBA00022679"/>
    </source>
</evidence>
<keyword evidence="7 10" id="KW-0418">Kinase</keyword>
<dbReference type="HAMAP" id="MF_00165">
    <property type="entry name" value="Thymidylate_kinase"/>
    <property type="match status" value="1"/>
</dbReference>
<dbReference type="EC" id="2.7.4.9" evidence="2 10"/>
<reference evidence="13 14" key="1">
    <citation type="submission" date="2022-01" db="EMBL/GenBank/DDBJ databases">
        <title>Collection of gut derived symbiotic bacterial strains cultured from healthy donors.</title>
        <authorList>
            <person name="Lin H."/>
            <person name="Kohout C."/>
            <person name="Waligurski E."/>
            <person name="Pamer E.G."/>
        </authorList>
    </citation>
    <scope>NUCLEOTIDE SEQUENCE [LARGE SCALE GENOMIC DNA]</scope>
    <source>
        <strain evidence="13 14">DFI.7.58</strain>
    </source>
</reference>
<evidence type="ECO:0000256" key="6">
    <source>
        <dbReference type="ARBA" id="ARBA00022741"/>
    </source>
</evidence>
<comment type="caution">
    <text evidence="13">The sequence shown here is derived from an EMBL/GenBank/DDBJ whole genome shotgun (WGS) entry which is preliminary data.</text>
</comment>
<dbReference type="PROSITE" id="PS01331">
    <property type="entry name" value="THYMIDYLATE_KINASE"/>
    <property type="match status" value="1"/>
</dbReference>
<evidence type="ECO:0000256" key="7">
    <source>
        <dbReference type="ARBA" id="ARBA00022777"/>
    </source>
</evidence>
<dbReference type="PANTHER" id="PTHR10344">
    <property type="entry name" value="THYMIDYLATE KINASE"/>
    <property type="match status" value="1"/>
</dbReference>
<evidence type="ECO:0000256" key="3">
    <source>
        <dbReference type="ARBA" id="ARBA00017144"/>
    </source>
</evidence>
<feature type="domain" description="Thymidylate kinase-like" evidence="12">
    <location>
        <begin position="10"/>
        <end position="174"/>
    </location>
</feature>
<keyword evidence="11" id="KW-0175">Coiled coil</keyword>
<gene>
    <name evidence="10 13" type="primary">tmk</name>
    <name evidence="13" type="ORF">L0P57_01230</name>
</gene>
<evidence type="ECO:0000313" key="14">
    <source>
        <dbReference type="Proteomes" id="UP001298681"/>
    </source>
</evidence>
<keyword evidence="6 10" id="KW-0547">Nucleotide-binding</keyword>
<keyword evidence="8 10" id="KW-0067">ATP-binding</keyword>
<evidence type="ECO:0000256" key="9">
    <source>
        <dbReference type="ARBA" id="ARBA00048743"/>
    </source>
</evidence>
<name>A0ABS9MFJ3_9FIRM</name>
<keyword evidence="4 10" id="KW-0808">Transferase</keyword>
<sequence length="213" mass="24642">MGKRGKFIVFEGIDGSGKTTQVDLLQQRLTAVCKKNKCYVTREPSDSPPGLIARGAIKGTILLSPKTLVWEFIADRTEHVEKVILPHLENGIHVICDRFYFSNFAYQAATVGFERLLDLNREIMEQIRPDMTFFIDTPSEECARRRALERADEELFDNNEDLESARKNYLRAFEELKDIEKSAIIIPRENAQRTFEIIWLKLVKEVFEESDLL</sequence>
<evidence type="ECO:0000313" key="13">
    <source>
        <dbReference type="EMBL" id="MCG4609567.1"/>
    </source>
</evidence>
<dbReference type="CDD" id="cd01672">
    <property type="entry name" value="TMPK"/>
    <property type="match status" value="1"/>
</dbReference>
<dbReference type="Pfam" id="PF02223">
    <property type="entry name" value="Thymidylate_kin"/>
    <property type="match status" value="1"/>
</dbReference>
<dbReference type="InterPro" id="IPR027417">
    <property type="entry name" value="P-loop_NTPase"/>
</dbReference>
<comment type="catalytic activity">
    <reaction evidence="9 10">
        <text>dTMP + ATP = dTDP + ADP</text>
        <dbReference type="Rhea" id="RHEA:13517"/>
        <dbReference type="ChEBI" id="CHEBI:30616"/>
        <dbReference type="ChEBI" id="CHEBI:58369"/>
        <dbReference type="ChEBI" id="CHEBI:63528"/>
        <dbReference type="ChEBI" id="CHEBI:456216"/>
        <dbReference type="EC" id="2.7.4.9"/>
    </reaction>
</comment>
<dbReference type="InterPro" id="IPR018095">
    <property type="entry name" value="Thymidylate_kin_CS"/>
</dbReference>
<accession>A0ABS9MFJ3</accession>
<dbReference type="Proteomes" id="UP001298681">
    <property type="component" value="Unassembled WGS sequence"/>
</dbReference>
<dbReference type="GO" id="GO:0004798">
    <property type="term" value="F:dTMP kinase activity"/>
    <property type="evidence" value="ECO:0007669"/>
    <property type="project" value="UniProtKB-EC"/>
</dbReference>
<evidence type="ECO:0000256" key="11">
    <source>
        <dbReference type="SAM" id="Coils"/>
    </source>
</evidence>
<dbReference type="NCBIfam" id="TIGR00041">
    <property type="entry name" value="DTMP_kinase"/>
    <property type="match status" value="1"/>
</dbReference>
<keyword evidence="14" id="KW-1185">Reference proteome</keyword>
<keyword evidence="5 10" id="KW-0545">Nucleotide biosynthesis</keyword>
<dbReference type="EMBL" id="JAKNHQ010000001">
    <property type="protein sequence ID" value="MCG4609567.1"/>
    <property type="molecule type" value="Genomic_DNA"/>
</dbReference>
<evidence type="ECO:0000256" key="10">
    <source>
        <dbReference type="HAMAP-Rule" id="MF_00165"/>
    </source>
</evidence>
<comment type="function">
    <text evidence="10">Phosphorylation of dTMP to form dTDP in both de novo and salvage pathways of dTTP synthesis.</text>
</comment>
<proteinExistence type="inferred from homology"/>
<feature type="coiled-coil region" evidence="11">
    <location>
        <begin position="145"/>
        <end position="182"/>
    </location>
</feature>
<evidence type="ECO:0000256" key="8">
    <source>
        <dbReference type="ARBA" id="ARBA00022840"/>
    </source>
</evidence>